<dbReference type="OrthoDB" id="9787207at2"/>
<comment type="caution">
    <text evidence="1">The sequence shown here is derived from an EMBL/GenBank/DDBJ whole genome shotgun (WGS) entry which is preliminary data.</text>
</comment>
<dbReference type="EMBL" id="QAYG01000010">
    <property type="protein sequence ID" value="PTW57529.1"/>
    <property type="molecule type" value="Genomic_DNA"/>
</dbReference>
<dbReference type="RefSeq" id="WP_107991418.1">
    <property type="nucleotide sequence ID" value="NZ_QAYG01000010.1"/>
</dbReference>
<dbReference type="PANTHER" id="PTHR30528">
    <property type="entry name" value="CYTOPLASMIC PROTEIN"/>
    <property type="match status" value="1"/>
</dbReference>
<accession>A0A2T5V190</accession>
<dbReference type="InterPro" id="IPR009351">
    <property type="entry name" value="AlkZ-like"/>
</dbReference>
<name>A0A2T5V190_9HYPH</name>
<dbReference type="Proteomes" id="UP000244081">
    <property type="component" value="Unassembled WGS sequence"/>
</dbReference>
<dbReference type="PANTHER" id="PTHR30528:SF0">
    <property type="entry name" value="CYTOPLASMIC PROTEIN"/>
    <property type="match status" value="1"/>
</dbReference>
<keyword evidence="2" id="KW-1185">Reference proteome</keyword>
<evidence type="ECO:0000313" key="2">
    <source>
        <dbReference type="Proteomes" id="UP000244081"/>
    </source>
</evidence>
<reference evidence="1 2" key="1">
    <citation type="submission" date="2018-04" db="EMBL/GenBank/DDBJ databases">
        <title>Genomic Encyclopedia of Archaeal and Bacterial Type Strains, Phase II (KMG-II): from individual species to whole genera.</title>
        <authorList>
            <person name="Goeker M."/>
        </authorList>
    </citation>
    <scope>NUCLEOTIDE SEQUENCE [LARGE SCALE GENOMIC DNA]</scope>
    <source>
        <strain evidence="1 2">DSM 23382</strain>
    </source>
</reference>
<gene>
    <name evidence="1" type="ORF">C8N35_1108</name>
</gene>
<sequence length="404" mass="46736">MTLLIQNRDARRLLIDTQGLSIPPRSRLSPAELYALIEKLGFVQLDSIQTVERAHHHILFARTQGYRQADLKRLHERDGLLFENWTHDASVIPTRFFPNWKHRFEHNRPRLLERFTNWQREEFAHMIDEVLGHIRDNGPTMARDLGNDTGPKKSNEGWWEWHPTKTALEYLWRTGELAIVRREGFQKVYDLTERAIPPEHFEREVSHADFVDWACSSAMERLGFATPAEIAAFWDLVTLEDAKAWCEGTRAAGALIEVDVENADGTTRSAVARPDITETIAAAPEAPSRLRVLSPFDPLIRDRARTERLFGFRYRIEIFVPEPKREYGYYVFPLMEGDRLVGRIDMKHHRKEGELRVAGLWWEPGVRKSAGRTAKLEAELDRIRAFTGAERVAFARESGNTCET</sequence>
<evidence type="ECO:0000313" key="1">
    <source>
        <dbReference type="EMBL" id="PTW57529.1"/>
    </source>
</evidence>
<organism evidence="1 2">
    <name type="scientific">Breoghania corrubedonensis</name>
    <dbReference type="NCBI Taxonomy" id="665038"/>
    <lineage>
        <taxon>Bacteria</taxon>
        <taxon>Pseudomonadati</taxon>
        <taxon>Pseudomonadota</taxon>
        <taxon>Alphaproteobacteria</taxon>
        <taxon>Hyphomicrobiales</taxon>
        <taxon>Stappiaceae</taxon>
        <taxon>Breoghania</taxon>
    </lineage>
</organism>
<proteinExistence type="predicted"/>
<dbReference type="AlphaFoldDB" id="A0A2T5V190"/>
<protein>
    <recommendedName>
        <fullName evidence="3">Winged helix-turn-helix domain-containing protein</fullName>
    </recommendedName>
</protein>
<dbReference type="Pfam" id="PF06224">
    <property type="entry name" value="AlkZ-like"/>
    <property type="match status" value="1"/>
</dbReference>
<evidence type="ECO:0008006" key="3">
    <source>
        <dbReference type="Google" id="ProtNLM"/>
    </source>
</evidence>